<feature type="chain" id="PRO_5012827213" evidence="1">
    <location>
        <begin position="20"/>
        <end position="92"/>
    </location>
</feature>
<evidence type="ECO:0000313" key="2">
    <source>
        <dbReference type="EMBL" id="JAW15116.1"/>
    </source>
</evidence>
<dbReference type="AlphaFoldDB" id="A0A224XRH8"/>
<keyword evidence="1" id="KW-0732">Signal</keyword>
<accession>A0A224XRH8</accession>
<feature type="signal peptide" evidence="1">
    <location>
        <begin position="1"/>
        <end position="19"/>
    </location>
</feature>
<proteinExistence type="predicted"/>
<protein>
    <submittedName>
        <fullName evidence="2">Putative secreted protein</fullName>
    </submittedName>
</protein>
<evidence type="ECO:0000256" key="1">
    <source>
        <dbReference type="SAM" id="SignalP"/>
    </source>
</evidence>
<reference evidence="2" key="1">
    <citation type="journal article" date="2018" name="PLoS Negl. Trop. Dis.">
        <title>An insight into the salivary gland and fat body transcriptome of Panstrongylus lignarius (Hemiptera: Heteroptera), the main vector of Chagas disease in Peru.</title>
        <authorList>
            <person name="Nevoa J.C."/>
            <person name="Mendes M.T."/>
            <person name="da Silva M.V."/>
            <person name="Soares S.C."/>
            <person name="Oliveira C.J.F."/>
            <person name="Ribeiro J.M.C."/>
        </authorList>
    </citation>
    <scope>NUCLEOTIDE SEQUENCE</scope>
</reference>
<sequence length="92" mass="10366">MRFLVVLALLNSLLASALSLSRCLFHQTVLPFCDLDFFRTVFLEGLAIASCTLTLLTTQEIVGYLHNVFNIPFVINLSRQNTQIPHRSIAML</sequence>
<organism evidence="2">
    <name type="scientific">Panstrongylus lignarius</name>
    <dbReference type="NCBI Taxonomy" id="156445"/>
    <lineage>
        <taxon>Eukaryota</taxon>
        <taxon>Metazoa</taxon>
        <taxon>Ecdysozoa</taxon>
        <taxon>Arthropoda</taxon>
        <taxon>Hexapoda</taxon>
        <taxon>Insecta</taxon>
        <taxon>Pterygota</taxon>
        <taxon>Neoptera</taxon>
        <taxon>Paraneoptera</taxon>
        <taxon>Hemiptera</taxon>
        <taxon>Heteroptera</taxon>
        <taxon>Panheteroptera</taxon>
        <taxon>Cimicomorpha</taxon>
        <taxon>Reduviidae</taxon>
        <taxon>Triatominae</taxon>
        <taxon>Panstrongylus</taxon>
    </lineage>
</organism>
<dbReference type="EMBL" id="GFTR01001310">
    <property type="protein sequence ID" value="JAW15116.1"/>
    <property type="molecule type" value="Transcribed_RNA"/>
</dbReference>
<name>A0A224XRH8_9HEMI</name>